<dbReference type="AlphaFoldDB" id="A0A1S0TFA5"/>
<dbReference type="EMBL" id="JH712578">
    <property type="protein sequence ID" value="EFO12901.1"/>
    <property type="molecule type" value="Genomic_DNA"/>
</dbReference>
<feature type="transmembrane region" description="Helical" evidence="1">
    <location>
        <begin position="39"/>
        <end position="63"/>
    </location>
</feature>
<keyword evidence="1" id="KW-1133">Transmembrane helix</keyword>
<dbReference type="RefSeq" id="XP_003151168.1">
    <property type="nucleotide sequence ID" value="XM_003151120.1"/>
</dbReference>
<proteinExistence type="predicted"/>
<sequence length="113" mass="13052">MTIDIHNELYQFARFRGRQCELINDANIYFSRQQGQMEMAAVSGVMISIIFVILFLSLVFYFYKRYMKYGMQGSNSLSTFDTMELSPPINAQKQDSNAVMDDVGISLIIKIRI</sequence>
<dbReference type="OrthoDB" id="283575at2759"/>
<evidence type="ECO:0000256" key="1">
    <source>
        <dbReference type="SAM" id="Phobius"/>
    </source>
</evidence>
<dbReference type="CTD" id="9953123"/>
<keyword evidence="1" id="KW-0812">Transmembrane</keyword>
<organism evidence="2">
    <name type="scientific">Loa loa</name>
    <name type="common">Eye worm</name>
    <name type="synonym">Filaria loa</name>
    <dbReference type="NCBI Taxonomy" id="7209"/>
    <lineage>
        <taxon>Eukaryota</taxon>
        <taxon>Metazoa</taxon>
        <taxon>Ecdysozoa</taxon>
        <taxon>Nematoda</taxon>
        <taxon>Chromadorea</taxon>
        <taxon>Rhabditida</taxon>
        <taxon>Spirurina</taxon>
        <taxon>Spiruromorpha</taxon>
        <taxon>Filarioidea</taxon>
        <taxon>Onchocercidae</taxon>
        <taxon>Loa</taxon>
    </lineage>
</organism>
<name>A0A1S0TFA5_LOALO</name>
<protein>
    <submittedName>
        <fullName evidence="2">Uncharacterized protein</fullName>
    </submittedName>
</protein>
<dbReference type="GeneID" id="9953123"/>
<reference evidence="2" key="1">
    <citation type="submission" date="2012-04" db="EMBL/GenBank/DDBJ databases">
        <title>The Genome Sequence of Loa loa.</title>
        <authorList>
            <consortium name="The Broad Institute Genome Sequencing Platform"/>
            <consortium name="Broad Institute Genome Sequencing Center for Infectious Disease"/>
            <person name="Nutman T.B."/>
            <person name="Fink D.L."/>
            <person name="Russ C."/>
            <person name="Young S."/>
            <person name="Zeng Q."/>
            <person name="Gargeya S."/>
            <person name="Alvarado L."/>
            <person name="Berlin A."/>
            <person name="Chapman S.B."/>
            <person name="Chen Z."/>
            <person name="Freedman E."/>
            <person name="Gellesch M."/>
            <person name="Goldberg J."/>
            <person name="Griggs A."/>
            <person name="Gujja S."/>
            <person name="Heilman E.R."/>
            <person name="Heiman D."/>
            <person name="Howarth C."/>
            <person name="Mehta T."/>
            <person name="Neiman D."/>
            <person name="Pearson M."/>
            <person name="Roberts A."/>
            <person name="Saif S."/>
            <person name="Shea T."/>
            <person name="Shenoy N."/>
            <person name="Sisk P."/>
            <person name="Stolte C."/>
            <person name="Sykes S."/>
            <person name="White J."/>
            <person name="Yandava C."/>
            <person name="Haas B."/>
            <person name="Henn M.R."/>
            <person name="Nusbaum C."/>
            <person name="Birren B."/>
        </authorList>
    </citation>
    <scope>NUCLEOTIDE SEQUENCE [LARGE SCALE GENOMIC DNA]</scope>
</reference>
<gene>
    <name evidence="2" type="ORF">LOAG_15631</name>
</gene>
<evidence type="ECO:0000313" key="2">
    <source>
        <dbReference type="EMBL" id="EFO12901.1"/>
    </source>
</evidence>
<keyword evidence="1" id="KW-0472">Membrane</keyword>
<dbReference type="KEGG" id="loa:LOAG_15631"/>
<dbReference type="InParanoid" id="A0A1S0TFA5"/>
<accession>A0A1S0TFA5</accession>